<reference evidence="2 3" key="1">
    <citation type="journal article" date="2013" name="Curr. Biol.">
        <title>The Genome of the Foraminiferan Reticulomyxa filosa.</title>
        <authorList>
            <person name="Glockner G."/>
            <person name="Hulsmann N."/>
            <person name="Schleicher M."/>
            <person name="Noegel A.A."/>
            <person name="Eichinger L."/>
            <person name="Gallinger C."/>
            <person name="Pawlowski J."/>
            <person name="Sierra R."/>
            <person name="Euteneuer U."/>
            <person name="Pillet L."/>
            <person name="Moustafa A."/>
            <person name="Platzer M."/>
            <person name="Groth M."/>
            <person name="Szafranski K."/>
            <person name="Schliwa M."/>
        </authorList>
    </citation>
    <scope>NUCLEOTIDE SEQUENCE [LARGE SCALE GENOMIC DNA]</scope>
</reference>
<comment type="caution">
    <text evidence="2">The sequence shown here is derived from an EMBL/GenBank/DDBJ whole genome shotgun (WGS) entry which is preliminary data.</text>
</comment>
<gene>
    <name evidence="2" type="ORF">RFI_14670</name>
</gene>
<protein>
    <submittedName>
        <fullName evidence="2">Uncharacterized protein</fullName>
    </submittedName>
</protein>
<accession>X6N8C5</accession>
<keyword evidence="1" id="KW-0472">Membrane</keyword>
<name>X6N8C5_RETFI</name>
<organism evidence="2 3">
    <name type="scientific">Reticulomyxa filosa</name>
    <dbReference type="NCBI Taxonomy" id="46433"/>
    <lineage>
        <taxon>Eukaryota</taxon>
        <taxon>Sar</taxon>
        <taxon>Rhizaria</taxon>
        <taxon>Retaria</taxon>
        <taxon>Foraminifera</taxon>
        <taxon>Monothalamids</taxon>
        <taxon>Reticulomyxidae</taxon>
        <taxon>Reticulomyxa</taxon>
    </lineage>
</organism>
<dbReference type="EMBL" id="ASPP01010655">
    <property type="protein sequence ID" value="ETO22530.1"/>
    <property type="molecule type" value="Genomic_DNA"/>
</dbReference>
<keyword evidence="1" id="KW-0812">Transmembrane</keyword>
<proteinExistence type="predicted"/>
<evidence type="ECO:0000256" key="1">
    <source>
        <dbReference type="SAM" id="Phobius"/>
    </source>
</evidence>
<feature type="non-terminal residue" evidence="2">
    <location>
        <position position="193"/>
    </location>
</feature>
<keyword evidence="1" id="KW-1133">Transmembrane helix</keyword>
<dbReference type="Proteomes" id="UP000023152">
    <property type="component" value="Unassembled WGS sequence"/>
</dbReference>
<evidence type="ECO:0000313" key="3">
    <source>
        <dbReference type="Proteomes" id="UP000023152"/>
    </source>
</evidence>
<evidence type="ECO:0000313" key="2">
    <source>
        <dbReference type="EMBL" id="ETO22530.1"/>
    </source>
</evidence>
<keyword evidence="3" id="KW-1185">Reference proteome</keyword>
<dbReference type="AlphaFoldDB" id="X6N8C5"/>
<feature type="transmembrane region" description="Helical" evidence="1">
    <location>
        <begin position="28"/>
        <end position="48"/>
    </location>
</feature>
<sequence>MCALVFGKGRKASMQTLSKKWGLRNSSIDRFLCLVLAGVVFLIISFFFSPVHVTIIQHATSFNSDTVNIQMYSKENENLQSKEGQLSPWQLSHMHYVNKSDVQWWQYIDSNGTNSNDSINIGNNSNGNITYFNNNNSETNSISKCSLYIHFNNIRTGSIFVNGFARYYWGEYFQFIVPRVVSIQHLGSPSVAM</sequence>